<feature type="region of interest" description="Disordered" evidence="1">
    <location>
        <begin position="32"/>
        <end position="56"/>
    </location>
</feature>
<name>Q2QVM3_ORYSJ</name>
<evidence type="ECO:0000313" key="2">
    <source>
        <dbReference type="EMBL" id="ABA96794.1"/>
    </source>
</evidence>
<dbReference type="EMBL" id="DP000011">
    <property type="protein sequence ID" value="ABA96794.1"/>
    <property type="molecule type" value="Genomic_DNA"/>
</dbReference>
<feature type="compositionally biased region" description="Basic and acidic residues" evidence="1">
    <location>
        <begin position="32"/>
        <end position="45"/>
    </location>
</feature>
<dbReference type="AlphaFoldDB" id="Q2QVM3"/>
<gene>
    <name evidence="2" type="ordered locus">LOC_Os12g12330</name>
</gene>
<reference evidence="2" key="3">
    <citation type="submission" date="2006-01" db="EMBL/GenBank/DDBJ databases">
        <authorList>
            <person name="Buell R."/>
        </authorList>
    </citation>
    <scope>NUCLEOTIDE SEQUENCE</scope>
</reference>
<sequence length="131" mass="14963">MLEQESNDVTQYIYQSSISSIKKEDLALKAKEEEEESYKNMKDKEDDSSDEEELATFTIKPSPSPTLRLFNYSSDDNAPICLMVEPKVPSPLKSFSVDIMSDGEEDVMDEDLFKSITKESFATLERVAWEN</sequence>
<proteinExistence type="predicted"/>
<organism evidence="2">
    <name type="scientific">Oryza sativa subsp. japonica</name>
    <name type="common">Rice</name>
    <dbReference type="NCBI Taxonomy" id="39947"/>
    <lineage>
        <taxon>Eukaryota</taxon>
        <taxon>Viridiplantae</taxon>
        <taxon>Streptophyta</taxon>
        <taxon>Embryophyta</taxon>
        <taxon>Tracheophyta</taxon>
        <taxon>Spermatophyta</taxon>
        <taxon>Magnoliopsida</taxon>
        <taxon>Liliopsida</taxon>
        <taxon>Poales</taxon>
        <taxon>Poaceae</taxon>
        <taxon>BOP clade</taxon>
        <taxon>Oryzoideae</taxon>
        <taxon>Oryzeae</taxon>
        <taxon>Oryzinae</taxon>
        <taxon>Oryza</taxon>
        <taxon>Oryza sativa</taxon>
    </lineage>
</organism>
<reference evidence="2" key="2">
    <citation type="submission" date="2005-04" db="EMBL/GenBank/DDBJ databases">
        <authorList>
            <person name="Buell C.R."/>
            <person name="Wing R.A."/>
            <person name="McCombie W.A."/>
            <person name="Ouyang S."/>
        </authorList>
    </citation>
    <scope>NUCLEOTIDE SEQUENCE</scope>
</reference>
<reference evidence="2" key="1">
    <citation type="journal article" date="2005" name="BMC Biol.">
        <title>The sequence of rice chromosomes 11 and 12, rich in disease resistance genes and recent gene duplications.</title>
        <authorList>
            <consortium name="The rice chromosomes 11 and 12 sequencing consortia"/>
        </authorList>
    </citation>
    <scope>NUCLEOTIDE SEQUENCE [LARGE SCALE GENOMIC DNA]</scope>
</reference>
<evidence type="ECO:0000256" key="1">
    <source>
        <dbReference type="SAM" id="MobiDB-lite"/>
    </source>
</evidence>
<protein>
    <submittedName>
        <fullName evidence="2">Uncharacterized protein</fullName>
    </submittedName>
</protein>
<accession>Q2QVM3</accession>